<dbReference type="AlphaFoldDB" id="A0A2U9P0Z7"/>
<dbReference type="Proteomes" id="UP000247634">
    <property type="component" value="Chromosome"/>
</dbReference>
<organism evidence="2 3">
    <name type="scientific">Streptomyces actuosus</name>
    <dbReference type="NCBI Taxonomy" id="1885"/>
    <lineage>
        <taxon>Bacteria</taxon>
        <taxon>Bacillati</taxon>
        <taxon>Actinomycetota</taxon>
        <taxon>Actinomycetes</taxon>
        <taxon>Kitasatosporales</taxon>
        <taxon>Streptomycetaceae</taxon>
        <taxon>Streptomyces</taxon>
    </lineage>
</organism>
<name>A0A2U9P0Z7_STRAS</name>
<dbReference type="OrthoDB" id="4328814at2"/>
<gene>
    <name evidence="2" type="ORF">DMT42_11100</name>
</gene>
<dbReference type="EMBL" id="CP029788">
    <property type="protein sequence ID" value="AWT42815.1"/>
    <property type="molecule type" value="Genomic_DNA"/>
</dbReference>
<sequence length="103" mass="11424">MTSHVEQQIQARITAAKNKRQQQREDRAAFAESRAAGLEARKRTKIRRVFCGQCARPQRSGTYQRCPLGCGTALCRKRASCGNDHLAQCPNRGAVPSLPEEGQ</sequence>
<proteinExistence type="predicted"/>
<evidence type="ECO:0000256" key="1">
    <source>
        <dbReference type="SAM" id="MobiDB-lite"/>
    </source>
</evidence>
<reference evidence="2 3" key="1">
    <citation type="submission" date="2018-06" db="EMBL/GenBank/DDBJ databases">
        <title>The complete genome sequence of a nosiheptide producer Streptomyces actuosus ATCC 25421: deducing the ability of producing a new class III lantibiotics.</title>
        <authorList>
            <person name="Liu W."/>
            <person name="Sun F."/>
            <person name="Hu Y."/>
        </authorList>
    </citation>
    <scope>NUCLEOTIDE SEQUENCE [LARGE SCALE GENOMIC DNA]</scope>
    <source>
        <strain evidence="2 3">ATCC 25421</strain>
    </source>
</reference>
<feature type="region of interest" description="Disordered" evidence="1">
    <location>
        <begin position="14"/>
        <end position="38"/>
    </location>
</feature>
<dbReference type="RefSeq" id="WP_110627736.1">
    <property type="nucleotide sequence ID" value="NZ_CP029788.1"/>
</dbReference>
<protein>
    <submittedName>
        <fullName evidence="2">Uncharacterized protein</fullName>
    </submittedName>
</protein>
<evidence type="ECO:0000313" key="3">
    <source>
        <dbReference type="Proteomes" id="UP000247634"/>
    </source>
</evidence>
<evidence type="ECO:0000313" key="2">
    <source>
        <dbReference type="EMBL" id="AWT42815.1"/>
    </source>
</evidence>
<dbReference type="KEGG" id="sact:DMT42_11100"/>
<accession>A0A2U9P0Z7</accession>
<keyword evidence="3" id="KW-1185">Reference proteome</keyword>